<feature type="coiled-coil region" evidence="9">
    <location>
        <begin position="134"/>
        <end position="168"/>
    </location>
</feature>
<proteinExistence type="inferred from homology"/>
<evidence type="ECO:0000256" key="2">
    <source>
        <dbReference type="ARBA" id="ARBA00007104"/>
    </source>
</evidence>
<evidence type="ECO:0000313" key="12">
    <source>
        <dbReference type="Ensembl" id="ENSDARP00000107079"/>
    </source>
</evidence>
<evidence type="ECO:0000259" key="11">
    <source>
        <dbReference type="PROSITE" id="PS50866"/>
    </source>
</evidence>
<protein>
    <submittedName>
        <fullName evidence="14">Transmembrane emp24 domain-containing protein 6</fullName>
    </submittedName>
    <submittedName>
        <fullName evidence="12">Transmembrane p24-trafficking protein 6</fullName>
    </submittedName>
</protein>
<dbReference type="InterPro" id="IPR015720">
    <property type="entry name" value="Emp24-like"/>
</dbReference>
<name>E7F154_DANRE</name>
<dbReference type="STRING" id="7955.ENSDARP00000107079"/>
<feature type="chain" id="PRO_5044730124" evidence="10">
    <location>
        <begin position="21"/>
        <end position="240"/>
    </location>
</feature>
<keyword evidence="7" id="KW-0472">Membrane</keyword>
<dbReference type="OMA" id="HNRFSTM"/>
<dbReference type="InterPro" id="IPR009038">
    <property type="entry name" value="GOLD_dom"/>
</dbReference>
<keyword evidence="3 8" id="KW-0812">Transmembrane</keyword>
<dbReference type="GO" id="GO:0005793">
    <property type="term" value="C:endoplasmic reticulum-Golgi intermediate compartment"/>
    <property type="evidence" value="ECO:0000318"/>
    <property type="project" value="GO_Central"/>
</dbReference>
<evidence type="ECO:0000256" key="1">
    <source>
        <dbReference type="ARBA" id="ARBA00004115"/>
    </source>
</evidence>
<feature type="domain" description="GOLD" evidence="11">
    <location>
        <begin position="47"/>
        <end position="132"/>
    </location>
</feature>
<dbReference type="KEGG" id="dre:101884766"/>
<dbReference type="EMBL" id="CU207301">
    <property type="status" value="NOT_ANNOTATED_CDS"/>
    <property type="molecule type" value="Genomic_DNA"/>
</dbReference>
<keyword evidence="9" id="KW-0175">Coiled coil</keyword>
<evidence type="ECO:0000256" key="9">
    <source>
        <dbReference type="SAM" id="Coils"/>
    </source>
</evidence>
<reference evidence="12" key="1">
    <citation type="submission" date="2011-04" db="UniProtKB">
        <authorList>
            <consortium name="Ensembl"/>
        </authorList>
    </citation>
    <scope>IDENTIFICATION</scope>
    <source>
        <strain evidence="12">Tuebingen</strain>
    </source>
</reference>
<gene>
    <name evidence="12 14 15" type="primary">tmed6</name>
</gene>
<dbReference type="GO" id="GO:0006888">
    <property type="term" value="P:endoplasmic reticulum to Golgi vesicle-mediated transport"/>
    <property type="evidence" value="ECO:0000318"/>
    <property type="project" value="GO_Central"/>
</dbReference>
<feature type="signal peptide" evidence="10">
    <location>
        <begin position="1"/>
        <end position="20"/>
    </location>
</feature>
<dbReference type="eggNOG" id="KOG3287">
    <property type="taxonomic scope" value="Eukaryota"/>
</dbReference>
<dbReference type="SMR" id="E7F154"/>
<dbReference type="RefSeq" id="XP_005163268.1">
    <property type="nucleotide sequence ID" value="XM_005163211.5"/>
</dbReference>
<organism evidence="12">
    <name type="scientific">Danio rerio</name>
    <name type="common">Zebrafish</name>
    <name type="synonym">Brachydanio rerio</name>
    <dbReference type="NCBI Taxonomy" id="7955"/>
    <lineage>
        <taxon>Eukaryota</taxon>
        <taxon>Metazoa</taxon>
        <taxon>Chordata</taxon>
        <taxon>Craniata</taxon>
        <taxon>Vertebrata</taxon>
        <taxon>Euteleostomi</taxon>
        <taxon>Actinopterygii</taxon>
        <taxon>Neopterygii</taxon>
        <taxon>Teleostei</taxon>
        <taxon>Ostariophysi</taxon>
        <taxon>Cypriniformes</taxon>
        <taxon>Danionidae</taxon>
        <taxon>Danioninae</taxon>
        <taxon>Danio</taxon>
    </lineage>
</organism>
<comment type="similarity">
    <text evidence="2 8">Belongs to the EMP24/GP25L family.</text>
</comment>
<evidence type="ECO:0000256" key="8">
    <source>
        <dbReference type="RuleBase" id="RU003827"/>
    </source>
</evidence>
<evidence type="ECO:0000256" key="10">
    <source>
        <dbReference type="SAM" id="SignalP"/>
    </source>
</evidence>
<evidence type="ECO:0000256" key="3">
    <source>
        <dbReference type="ARBA" id="ARBA00022692"/>
    </source>
</evidence>
<evidence type="ECO:0000313" key="15">
    <source>
        <dbReference type="ZFIN" id="ZDB-GENE-131121-182"/>
    </source>
</evidence>
<dbReference type="GeneTree" id="ENSGT00390000010961"/>
<evidence type="ECO:0000256" key="5">
    <source>
        <dbReference type="ARBA" id="ARBA00022824"/>
    </source>
</evidence>
<dbReference type="GO" id="GO:0006886">
    <property type="term" value="P:intracellular protein transport"/>
    <property type="evidence" value="ECO:0000318"/>
    <property type="project" value="GO_Central"/>
</dbReference>
<evidence type="ECO:0000256" key="7">
    <source>
        <dbReference type="ARBA" id="ARBA00023136"/>
    </source>
</evidence>
<evidence type="ECO:0000313" key="14">
    <source>
        <dbReference type="RefSeq" id="XP_005163268.1"/>
    </source>
</evidence>
<dbReference type="GO" id="GO:0005794">
    <property type="term" value="C:Golgi apparatus"/>
    <property type="evidence" value="ECO:0000318"/>
    <property type="project" value="GO_Central"/>
</dbReference>
<dbReference type="AGR" id="ZFIN:ZDB-GENE-131121-182"/>
<dbReference type="PROSITE" id="PS50866">
    <property type="entry name" value="GOLD"/>
    <property type="match status" value="1"/>
</dbReference>
<accession>A0A8M2BA93</accession>
<dbReference type="PANTHER" id="PTHR22811">
    <property type="entry name" value="TRANSMEMBRANE EMP24 DOMAIN-CONTAINING PROTEIN"/>
    <property type="match status" value="1"/>
</dbReference>
<dbReference type="Proteomes" id="UP000000437">
    <property type="component" value="Chromosome 25"/>
</dbReference>
<keyword evidence="4 10" id="KW-0732">Signal</keyword>
<dbReference type="HOGENOM" id="CLU_066963_5_1_1"/>
<reference evidence="14" key="3">
    <citation type="submission" date="2025-04" db="UniProtKB">
        <authorList>
            <consortium name="RefSeq"/>
        </authorList>
    </citation>
    <scope>IDENTIFICATION</scope>
    <source>
        <strain evidence="14">Tuebingen</strain>
    </source>
</reference>
<dbReference type="Bgee" id="ENSDARG00000088079">
    <property type="expression patterns" value="Expressed in intestine and 4 other cell types or tissues"/>
</dbReference>
<dbReference type="Pfam" id="PF01105">
    <property type="entry name" value="EMP24_GP25L"/>
    <property type="match status" value="1"/>
</dbReference>
<dbReference type="GO" id="GO:0007030">
    <property type="term" value="P:Golgi organization"/>
    <property type="evidence" value="ECO:0000318"/>
    <property type="project" value="GO_Central"/>
</dbReference>
<keyword evidence="5" id="KW-0256">Endoplasmic reticulum</keyword>
<evidence type="ECO:0000256" key="4">
    <source>
        <dbReference type="ARBA" id="ARBA00022729"/>
    </source>
</evidence>
<dbReference type="CTD" id="146456"/>
<accession>E7F154</accession>
<dbReference type="AlphaFoldDB" id="E7F154"/>
<dbReference type="ZFIN" id="ZDB-GENE-131121-182">
    <property type="gene designation" value="tmed6"/>
</dbReference>
<sequence>MCKSVFSMCCVVFVCVCVSAAPQLSDQELLWGSDQYDFSIMLRAADLQCFWHFAHYGEHFYLNFMVQLVTGVALDRHLSVMVNAPSGLIVGKVDDASGQIAFSVKETGFYQMCFSNFHNRFGSMQVFLDFGVYYDGQENAEKRKEDEKKRKEEDLKQINSTLSVIEESSGRLQRFVFHMWRHYNYERMRRGADFYLLQSNSSYISSWSAAQSLMIISAGVLQLWGIRRLFRRPPAEGAHC</sequence>
<dbReference type="OrthoDB" id="10037706at2759"/>
<comment type="subcellular location">
    <subcellularLocation>
        <location evidence="1">Endoplasmic reticulum membrane</location>
        <topology evidence="1">Single-pass type I membrane protein</topology>
    </subcellularLocation>
    <subcellularLocation>
        <location evidence="8">Membrane</location>
        <topology evidence="8">Single-pass type I membrane protein</topology>
    </subcellularLocation>
</comment>
<keyword evidence="13" id="KW-1185">Reference proteome</keyword>
<reference evidence="12 13" key="2">
    <citation type="journal article" date="2013" name="Nature">
        <title>The zebrafish reference genome sequence and its relationship to the human genome.</title>
        <authorList>
            <consortium name="Genome Reference Consortium Zebrafish"/>
            <person name="Howe K."/>
            <person name="Clark M.D."/>
            <person name="Torroja C.F."/>
            <person name="Torrance J."/>
            <person name="Berthelot C."/>
            <person name="Muffato M."/>
            <person name="Collins J.E."/>
            <person name="Humphray S."/>
            <person name="McLaren K."/>
            <person name="Matthews L."/>
            <person name="McLaren S."/>
            <person name="Sealy I."/>
            <person name="Caccamo M."/>
            <person name="Churcher C."/>
            <person name="Scott C."/>
            <person name="Barrett J.C."/>
            <person name="Koch R."/>
            <person name="Rauch G.J."/>
            <person name="White S."/>
            <person name="Chow W."/>
            <person name="Kilian B."/>
            <person name="Quintais L.T."/>
            <person name="Guerra-Assuncao J.A."/>
            <person name="Zhou Y."/>
            <person name="Gu Y."/>
            <person name="Yen J."/>
            <person name="Vogel J.H."/>
            <person name="Eyre T."/>
            <person name="Redmond S."/>
            <person name="Banerjee R."/>
            <person name="Chi J."/>
            <person name="Fu B."/>
            <person name="Langley E."/>
            <person name="Maguire S.F."/>
            <person name="Laird G.K."/>
            <person name="Lloyd D."/>
            <person name="Kenyon E."/>
            <person name="Donaldson S."/>
            <person name="Sehra H."/>
            <person name="Almeida-King J."/>
            <person name="Loveland J."/>
            <person name="Trevanion S."/>
            <person name="Jones M."/>
            <person name="Quail M."/>
            <person name="Willey D."/>
            <person name="Hunt A."/>
            <person name="Burton J."/>
            <person name="Sims S."/>
            <person name="McLay K."/>
            <person name="Plumb B."/>
            <person name="Davis J."/>
            <person name="Clee C."/>
            <person name="Oliver K."/>
            <person name="Clark R."/>
            <person name="Riddle C."/>
            <person name="Elliot D."/>
            <person name="Eliott D."/>
            <person name="Threadgold G."/>
            <person name="Harden G."/>
            <person name="Ware D."/>
            <person name="Begum S."/>
            <person name="Mortimore B."/>
            <person name="Mortimer B."/>
            <person name="Kerry G."/>
            <person name="Heath P."/>
            <person name="Phillimore B."/>
            <person name="Tracey A."/>
            <person name="Corby N."/>
            <person name="Dunn M."/>
            <person name="Johnson C."/>
            <person name="Wood J."/>
            <person name="Clark S."/>
            <person name="Pelan S."/>
            <person name="Griffiths G."/>
            <person name="Smith M."/>
            <person name="Glithero R."/>
            <person name="Howden P."/>
            <person name="Barker N."/>
            <person name="Lloyd C."/>
            <person name="Stevens C."/>
            <person name="Harley J."/>
            <person name="Holt K."/>
            <person name="Panagiotidis G."/>
            <person name="Lovell J."/>
            <person name="Beasley H."/>
            <person name="Henderson C."/>
            <person name="Gordon D."/>
            <person name="Auger K."/>
            <person name="Wright D."/>
            <person name="Collins J."/>
            <person name="Raisen C."/>
            <person name="Dyer L."/>
            <person name="Leung K."/>
            <person name="Robertson L."/>
            <person name="Ambridge K."/>
            <person name="Leongamornlert D."/>
            <person name="McGuire S."/>
            <person name="Gilderthorp R."/>
            <person name="Griffiths C."/>
            <person name="Manthravadi D."/>
            <person name="Nichol S."/>
            <person name="Barker G."/>
            <person name="Whitehead S."/>
            <person name="Kay M."/>
            <person name="Brown J."/>
            <person name="Murnane C."/>
            <person name="Gray E."/>
            <person name="Humphries M."/>
            <person name="Sycamore N."/>
            <person name="Barker D."/>
            <person name="Saunders D."/>
            <person name="Wallis J."/>
            <person name="Babbage A."/>
            <person name="Hammond S."/>
            <person name="Mashreghi-Mohammadi M."/>
            <person name="Barr L."/>
            <person name="Martin S."/>
            <person name="Wray P."/>
            <person name="Ellington A."/>
            <person name="Matthews N."/>
            <person name="Ellwood M."/>
            <person name="Woodmansey R."/>
            <person name="Clark G."/>
            <person name="Cooper J."/>
            <person name="Cooper J."/>
            <person name="Tromans A."/>
            <person name="Grafham D."/>
            <person name="Skuce C."/>
            <person name="Pandian R."/>
            <person name="Andrews R."/>
            <person name="Harrison E."/>
            <person name="Kimberley A."/>
            <person name="Garnett J."/>
            <person name="Fosker N."/>
            <person name="Hall R."/>
            <person name="Garner P."/>
            <person name="Kelly D."/>
            <person name="Bird C."/>
            <person name="Palmer S."/>
            <person name="Gehring I."/>
            <person name="Berger A."/>
            <person name="Dooley C.M."/>
            <person name="Ersan-Urun Z."/>
            <person name="Eser C."/>
            <person name="Geiger H."/>
            <person name="Geisler M."/>
            <person name="Karotki L."/>
            <person name="Kirn A."/>
            <person name="Konantz J."/>
            <person name="Konantz M."/>
            <person name="Oberlander M."/>
            <person name="Rudolph-Geiger S."/>
            <person name="Teucke M."/>
            <person name="Lanz C."/>
            <person name="Raddatz G."/>
            <person name="Osoegawa K."/>
            <person name="Zhu B."/>
            <person name="Rapp A."/>
            <person name="Widaa S."/>
            <person name="Langford C."/>
            <person name="Yang F."/>
            <person name="Schuster S.C."/>
            <person name="Carter N.P."/>
            <person name="Harrow J."/>
            <person name="Ning Z."/>
            <person name="Herrero J."/>
            <person name="Searle S.M."/>
            <person name="Enright A."/>
            <person name="Geisler R."/>
            <person name="Plasterk R.H."/>
            <person name="Lee C."/>
            <person name="Westerfield M."/>
            <person name="de Jong P.J."/>
            <person name="Zon L.I."/>
            <person name="Postlethwait J.H."/>
            <person name="Nusslein-Volhard C."/>
            <person name="Hubbard T.J."/>
            <person name="Roest Crollius H."/>
            <person name="Rogers J."/>
            <person name="Stemple D.L."/>
        </authorList>
    </citation>
    <scope>NUCLEOTIDE SEQUENCE [LARGE SCALE GENOMIC DNA]</scope>
    <source>
        <strain evidence="12">Tuebingen</strain>
    </source>
</reference>
<evidence type="ECO:0000313" key="13">
    <source>
        <dbReference type="Proteomes" id="UP000000437"/>
    </source>
</evidence>
<dbReference type="GeneID" id="101884766"/>
<evidence type="ECO:0000256" key="6">
    <source>
        <dbReference type="ARBA" id="ARBA00022989"/>
    </source>
</evidence>
<dbReference type="GO" id="GO:0005783">
    <property type="term" value="C:endoplasmic reticulum"/>
    <property type="evidence" value="ECO:0000318"/>
    <property type="project" value="GO_Central"/>
</dbReference>
<dbReference type="PaxDb" id="7955-ENSDARP00000107079"/>
<dbReference type="SMART" id="SM01190">
    <property type="entry name" value="EMP24_GP25L"/>
    <property type="match status" value="1"/>
</dbReference>
<dbReference type="GO" id="GO:0030134">
    <property type="term" value="C:COPII-coated ER to Golgi transport vesicle"/>
    <property type="evidence" value="ECO:0000318"/>
    <property type="project" value="GO_Central"/>
</dbReference>
<dbReference type="Ensembl" id="ENSDART00000126879.4">
    <property type="protein sequence ID" value="ENSDARP00000107079.1"/>
    <property type="gene ID" value="ENSDARG00000088079.4"/>
</dbReference>
<keyword evidence="6" id="KW-1133">Transmembrane helix</keyword>
<dbReference type="GO" id="GO:0005789">
    <property type="term" value="C:endoplasmic reticulum membrane"/>
    <property type="evidence" value="ECO:0007669"/>
    <property type="project" value="UniProtKB-SubCell"/>
</dbReference>